<reference evidence="1" key="1">
    <citation type="submission" date="2021-02" db="EMBL/GenBank/DDBJ databases">
        <authorList>
            <person name="Steward A R."/>
        </authorList>
    </citation>
    <scope>NUCLEOTIDE SEQUENCE</scope>
</reference>
<comment type="caution">
    <text evidence="1">The sequence shown here is derived from an EMBL/GenBank/DDBJ whole genome shotgun (WGS) entry which is preliminary data.</text>
</comment>
<organism evidence="1 2">
    <name type="scientific">Pieris macdunnoughi</name>
    <dbReference type="NCBI Taxonomy" id="345717"/>
    <lineage>
        <taxon>Eukaryota</taxon>
        <taxon>Metazoa</taxon>
        <taxon>Ecdysozoa</taxon>
        <taxon>Arthropoda</taxon>
        <taxon>Hexapoda</taxon>
        <taxon>Insecta</taxon>
        <taxon>Pterygota</taxon>
        <taxon>Neoptera</taxon>
        <taxon>Endopterygota</taxon>
        <taxon>Lepidoptera</taxon>
        <taxon>Glossata</taxon>
        <taxon>Ditrysia</taxon>
        <taxon>Papilionoidea</taxon>
        <taxon>Pieridae</taxon>
        <taxon>Pierinae</taxon>
        <taxon>Pieris</taxon>
    </lineage>
</organism>
<dbReference type="AlphaFoldDB" id="A0A821P1C8"/>
<protein>
    <submittedName>
        <fullName evidence="1">Uncharacterized protein</fullName>
    </submittedName>
</protein>
<dbReference type="EMBL" id="CAJOBZ010000005">
    <property type="protein sequence ID" value="CAF4795459.1"/>
    <property type="molecule type" value="Genomic_DNA"/>
</dbReference>
<gene>
    <name evidence="1" type="ORF">PMACD_LOCUS3128</name>
</gene>
<evidence type="ECO:0000313" key="1">
    <source>
        <dbReference type="EMBL" id="CAF4795459.1"/>
    </source>
</evidence>
<accession>A0A821P1C8</accession>
<keyword evidence="2" id="KW-1185">Reference proteome</keyword>
<proteinExistence type="predicted"/>
<name>A0A821P1C8_9NEOP</name>
<dbReference type="Proteomes" id="UP000663880">
    <property type="component" value="Unassembled WGS sequence"/>
</dbReference>
<sequence length="131" mass="14833">MPIFAFHFLSSTQNMERARRVCDIIANSDNNGAGVIHDLEWPEATQARRCTRSDATRDKYLLSISILPERALYHTNLGLILSASRRPTIDHPSRNATPKHIQSGYLSVYYLGIPTCNNPKICDVAYFIPRD</sequence>
<evidence type="ECO:0000313" key="2">
    <source>
        <dbReference type="Proteomes" id="UP000663880"/>
    </source>
</evidence>